<dbReference type="PROSITE" id="PS51257">
    <property type="entry name" value="PROKAR_LIPOPROTEIN"/>
    <property type="match status" value="1"/>
</dbReference>
<dbReference type="InterPro" id="IPR019606">
    <property type="entry name" value="GerMN"/>
</dbReference>
<feature type="domain" description="GerMN" evidence="1">
    <location>
        <begin position="96"/>
        <end position="183"/>
    </location>
</feature>
<dbReference type="EMBL" id="CP002048">
    <property type="protein sequence ID" value="ADI02804.1"/>
    <property type="molecule type" value="Genomic_DNA"/>
</dbReference>
<evidence type="ECO:0000259" key="1">
    <source>
        <dbReference type="SMART" id="SM00909"/>
    </source>
</evidence>
<organism evidence="2 3">
    <name type="scientific">Syntrophothermus lipocalidus (strain DSM 12680 / TGB-C1)</name>
    <dbReference type="NCBI Taxonomy" id="643648"/>
    <lineage>
        <taxon>Bacteria</taxon>
        <taxon>Bacillati</taxon>
        <taxon>Bacillota</taxon>
        <taxon>Clostridia</taxon>
        <taxon>Eubacteriales</taxon>
        <taxon>Syntrophomonadaceae</taxon>
        <taxon>Syntrophothermus</taxon>
    </lineage>
</organism>
<name>D7CIS6_SYNLT</name>
<dbReference type="eggNOG" id="COG5401">
    <property type="taxonomic scope" value="Bacteria"/>
</dbReference>
<dbReference type="Pfam" id="PF10646">
    <property type="entry name" value="Germane"/>
    <property type="match status" value="1"/>
</dbReference>
<dbReference type="OrthoDB" id="9809406at2"/>
<evidence type="ECO:0000313" key="2">
    <source>
        <dbReference type="EMBL" id="ADI02804.1"/>
    </source>
</evidence>
<reference evidence="2 3" key="2">
    <citation type="journal article" date="2010" name="Stand. Genomic Sci.">
        <title>Complete genome sequence of Syntrophothermus lipocalidus type strain (TGB-C1).</title>
        <authorList>
            <person name="Djao O.D."/>
            <person name="Zhang X."/>
            <person name="Lucas S."/>
            <person name="Lapidus A."/>
            <person name="Del Rio T.G."/>
            <person name="Nolan M."/>
            <person name="Tice H."/>
            <person name="Cheng J.F."/>
            <person name="Han C."/>
            <person name="Tapia R."/>
            <person name="Goodwin L."/>
            <person name="Pitluck S."/>
            <person name="Liolios K."/>
            <person name="Ivanova N."/>
            <person name="Mavromatis K."/>
            <person name="Mikhailova N."/>
            <person name="Ovchinnikova G."/>
            <person name="Pati A."/>
            <person name="Brambilla E."/>
            <person name="Chen A."/>
            <person name="Palaniappan K."/>
            <person name="Land M."/>
            <person name="Hauser L."/>
            <person name="Chang Y.J."/>
            <person name="Jeffries C.D."/>
            <person name="Rohde M."/>
            <person name="Sikorski J."/>
            <person name="Spring S."/>
            <person name="Goker M."/>
            <person name="Detter J.C."/>
            <person name="Woyke T."/>
            <person name="Bristow J."/>
            <person name="Eisen J.A."/>
            <person name="Markowitz V."/>
            <person name="Hugenholtz P."/>
            <person name="Kyrpides N.C."/>
            <person name="Klenk H.P."/>
        </authorList>
    </citation>
    <scope>NUCLEOTIDE SEQUENCE [LARGE SCALE GENOMIC DNA]</scope>
    <source>
        <strain evidence="3">DSM 12680 / TGB-C1</strain>
    </source>
</reference>
<dbReference type="SMART" id="SM00909">
    <property type="entry name" value="Germane"/>
    <property type="match status" value="1"/>
</dbReference>
<keyword evidence="2" id="KW-0449">Lipoprotein</keyword>
<gene>
    <name evidence="2" type="ordered locus">Slip_2057</name>
</gene>
<evidence type="ECO:0000313" key="3">
    <source>
        <dbReference type="Proteomes" id="UP000000378"/>
    </source>
</evidence>
<dbReference type="STRING" id="643648.Slip_2057"/>
<keyword evidence="3" id="KW-1185">Reference proteome</keyword>
<protein>
    <submittedName>
        <fullName evidence="2">Lipoprotein LpqB, GerMN domain protein</fullName>
    </submittedName>
</protein>
<dbReference type="RefSeq" id="WP_013176206.1">
    <property type="nucleotide sequence ID" value="NC_014220.1"/>
</dbReference>
<dbReference type="AlphaFoldDB" id="D7CIS6"/>
<dbReference type="KEGG" id="slp:Slip_2057"/>
<proteinExistence type="predicted"/>
<sequence length="194" mass="21728">MRSRRWWLVVVLLYIACFSSGCWLTEDTRLKSWREWIKVPVEEGKKASSTAVKSNRTANIKELTKERITVELYFARKDGKGLEAEKRDIPKEEGIARKTIEALLAGPQNPNLICPLPEGTKLLDINIKPDGLCIVNFSREITTVAPGKPEQLAVDAVVKTLCQFPSVKEVRFMVEGDYVDTLAGGVDISRPLKA</sequence>
<accession>D7CIS6</accession>
<dbReference type="HOGENOM" id="CLU_080926_0_0_9"/>
<reference evidence="3" key="1">
    <citation type="journal article" date="2010" name="Stand. Genomic Sci.">
        <title>Complete genome sequence of Syntrophothermus lipocalidus type strain (TGB-C1T).</title>
        <authorList>
            <consortium name="US DOE Joint Genome Institute (JGI-PGF)"/>
            <person name="Djao O."/>
            <person name="Zhang X."/>
            <person name="Lucas S."/>
            <person name="Lapidus A."/>
            <person name="Glavina Del Rio T."/>
            <person name="Nolan M."/>
            <person name="Tice H."/>
            <person name="Cheng J."/>
            <person name="Han C."/>
            <person name="Tapia R."/>
            <person name="Goodwin L."/>
            <person name="Pitluck S."/>
            <person name="Liolios K."/>
            <person name="Ivanova N."/>
            <person name="Mavromatis K."/>
            <person name="Mikhailova N."/>
            <person name="Ovchinnikova G."/>
            <person name="Pati A."/>
            <person name="Brambilla E."/>
            <person name="Chen A."/>
            <person name="Palaniappan K."/>
            <person name="Land M."/>
            <person name="Hauser L."/>
            <person name="Chang Y."/>
            <person name="Jeffries C."/>
            <person name="Rohde M."/>
            <person name="Sikorski J."/>
            <person name="Spring S."/>
            <person name="Goker M."/>
            <person name="Detter J."/>
            <person name="Woyke T."/>
            <person name="Bristow J."/>
            <person name="Eisen J."/>
            <person name="Markowitz V."/>
            <person name="Hugenholtz P."/>
            <person name="Kyrpides N."/>
            <person name="Klenk H."/>
        </authorList>
    </citation>
    <scope>NUCLEOTIDE SEQUENCE [LARGE SCALE GENOMIC DNA]</scope>
    <source>
        <strain evidence="3">DSM 12680 / TGB-C1</strain>
    </source>
</reference>
<dbReference type="Proteomes" id="UP000000378">
    <property type="component" value="Chromosome"/>
</dbReference>